<protein>
    <submittedName>
        <fullName evidence="3">SPOR domain-containing protein</fullName>
    </submittedName>
</protein>
<gene>
    <name evidence="3" type="ORF">ACFSKP_02035</name>
</gene>
<reference evidence="4" key="1">
    <citation type="journal article" date="2019" name="Int. J. Syst. Evol. Microbiol.">
        <title>The Global Catalogue of Microorganisms (GCM) 10K type strain sequencing project: providing services to taxonomists for standard genome sequencing and annotation.</title>
        <authorList>
            <consortium name="The Broad Institute Genomics Platform"/>
            <consortium name="The Broad Institute Genome Sequencing Center for Infectious Disease"/>
            <person name="Wu L."/>
            <person name="Ma J."/>
        </authorList>
    </citation>
    <scope>NUCLEOTIDE SEQUENCE [LARGE SCALE GENOMIC DNA]</scope>
    <source>
        <strain evidence="4">CGMCC 4.1782</strain>
    </source>
</reference>
<evidence type="ECO:0000313" key="3">
    <source>
        <dbReference type="EMBL" id="MFD2245014.1"/>
    </source>
</evidence>
<comment type="caution">
    <text evidence="3">The sequence shown here is derived from an EMBL/GenBank/DDBJ whole genome shotgun (WGS) entry which is preliminary data.</text>
</comment>
<evidence type="ECO:0000256" key="1">
    <source>
        <dbReference type="SAM" id="Phobius"/>
    </source>
</evidence>
<keyword evidence="4" id="KW-1185">Reference proteome</keyword>
<dbReference type="Proteomes" id="UP001597374">
    <property type="component" value="Unassembled WGS sequence"/>
</dbReference>
<dbReference type="SUPFAM" id="SSF110997">
    <property type="entry name" value="Sporulation related repeat"/>
    <property type="match status" value="1"/>
</dbReference>
<feature type="domain" description="SPOR" evidence="2">
    <location>
        <begin position="314"/>
        <end position="392"/>
    </location>
</feature>
<evidence type="ECO:0000259" key="2">
    <source>
        <dbReference type="PROSITE" id="PS51724"/>
    </source>
</evidence>
<feature type="transmembrane region" description="Helical" evidence="1">
    <location>
        <begin position="171"/>
        <end position="191"/>
    </location>
</feature>
<dbReference type="RefSeq" id="WP_250429614.1">
    <property type="nucleotide sequence ID" value="NZ_JALPRR010000002.1"/>
</dbReference>
<proteinExistence type="predicted"/>
<dbReference type="InterPro" id="IPR041268">
    <property type="entry name" value="HU-CCDC81_bac_2"/>
</dbReference>
<dbReference type="InterPro" id="IPR036680">
    <property type="entry name" value="SPOR-like_sf"/>
</dbReference>
<dbReference type="Pfam" id="PF18175">
    <property type="entry name" value="HU-CCDC81_bac_2"/>
    <property type="match status" value="1"/>
</dbReference>
<dbReference type="EMBL" id="JBHUIM010000001">
    <property type="protein sequence ID" value="MFD2245014.1"/>
    <property type="molecule type" value="Genomic_DNA"/>
</dbReference>
<dbReference type="InterPro" id="IPR007730">
    <property type="entry name" value="SPOR-like_dom"/>
</dbReference>
<keyword evidence="1" id="KW-0812">Transmembrane</keyword>
<dbReference type="Pfam" id="PF05036">
    <property type="entry name" value="SPOR"/>
    <property type="match status" value="1"/>
</dbReference>
<dbReference type="Gene3D" id="3.30.70.1070">
    <property type="entry name" value="Sporulation related repeat"/>
    <property type="match status" value="1"/>
</dbReference>
<keyword evidence="1" id="KW-1133">Transmembrane helix</keyword>
<sequence length="392" mass="43650">MVDKHIKSLLYDHDCVIIPDFGGLIARYVSARINPVKHTLAPPSKRIAFNEKLVLSDGLLISTFAHAKGVSHEEAQRLVAEFVHQAKVKLDTENRFELQGIGLFKYNAERRIEFEYVEADNLLEDSFGLPELVARPLRVEEPAVLRTLIKERHQQEPVPVKMLLRRRLKRIYNVTAGLVLGGIAVTGVYLLSLQTDYNLSSLNPISLFNAGQPYNSQLTSKYATDYEPFSEEDRATAYERIIPAYTVAALDEIEAEVPTTDVEDSTALLAAQEEVVESIAASNEAQAEVNQEVTLEEKVTEAPAETKAPVLTINRKTGRFYVITGGYSRLKNAEENRDEIGQKGFAAKVLVPGRGSRLYRVSVADFATAEEAQAAVPALRKTFGETIWVFNN</sequence>
<name>A0ABW5CSX7_9BACT</name>
<dbReference type="PROSITE" id="PS51724">
    <property type="entry name" value="SPOR"/>
    <property type="match status" value="1"/>
</dbReference>
<organism evidence="3 4">
    <name type="scientific">Pontibacter ruber</name>
    <dbReference type="NCBI Taxonomy" id="1343895"/>
    <lineage>
        <taxon>Bacteria</taxon>
        <taxon>Pseudomonadati</taxon>
        <taxon>Bacteroidota</taxon>
        <taxon>Cytophagia</taxon>
        <taxon>Cytophagales</taxon>
        <taxon>Hymenobacteraceae</taxon>
        <taxon>Pontibacter</taxon>
    </lineage>
</organism>
<accession>A0ABW5CSX7</accession>
<keyword evidence="1" id="KW-0472">Membrane</keyword>
<dbReference type="Pfam" id="PF18174">
    <property type="entry name" value="HU-CCDC81_bac_1"/>
    <property type="match status" value="1"/>
</dbReference>
<dbReference type="InterPro" id="IPR040495">
    <property type="entry name" value="HU-CCDC81_bac_1"/>
</dbReference>
<evidence type="ECO:0000313" key="4">
    <source>
        <dbReference type="Proteomes" id="UP001597374"/>
    </source>
</evidence>